<keyword evidence="2" id="KW-1185">Reference proteome</keyword>
<dbReference type="PATRIC" id="fig|595434.4.peg.1079"/>
<dbReference type="AlphaFoldDB" id="A0A0J1BJS9"/>
<evidence type="ECO:0000313" key="2">
    <source>
        <dbReference type="Proteomes" id="UP000036367"/>
    </source>
</evidence>
<sequence length="43" mass="5259">MFTQCVRDFLENETWARHLVWILARKDSRTVLRLSQTLEILRL</sequence>
<reference evidence="1" key="1">
    <citation type="submission" date="2015-05" db="EMBL/GenBank/DDBJ databases">
        <title>Permanent draft genome of Rhodopirellula islandicus K833.</title>
        <authorList>
            <person name="Kizina J."/>
            <person name="Richter M."/>
            <person name="Glockner F.O."/>
            <person name="Harder J."/>
        </authorList>
    </citation>
    <scope>NUCLEOTIDE SEQUENCE [LARGE SCALE GENOMIC DNA]</scope>
    <source>
        <strain evidence="1">K833</strain>
    </source>
</reference>
<dbReference type="EMBL" id="LECT01000010">
    <property type="protein sequence ID" value="KLU06811.1"/>
    <property type="molecule type" value="Genomic_DNA"/>
</dbReference>
<accession>A0A0J1BJS9</accession>
<dbReference type="Proteomes" id="UP000036367">
    <property type="component" value="Unassembled WGS sequence"/>
</dbReference>
<organism evidence="1 2">
    <name type="scientific">Rhodopirellula islandica</name>
    <dbReference type="NCBI Taxonomy" id="595434"/>
    <lineage>
        <taxon>Bacteria</taxon>
        <taxon>Pseudomonadati</taxon>
        <taxon>Planctomycetota</taxon>
        <taxon>Planctomycetia</taxon>
        <taxon>Pirellulales</taxon>
        <taxon>Pirellulaceae</taxon>
        <taxon>Rhodopirellula</taxon>
    </lineage>
</organism>
<proteinExistence type="predicted"/>
<protein>
    <submittedName>
        <fullName evidence="1">Uncharacterized protein</fullName>
    </submittedName>
</protein>
<evidence type="ECO:0000313" key="1">
    <source>
        <dbReference type="EMBL" id="KLU06811.1"/>
    </source>
</evidence>
<gene>
    <name evidence="1" type="ORF">RISK_001125</name>
</gene>
<comment type="caution">
    <text evidence="1">The sequence shown here is derived from an EMBL/GenBank/DDBJ whole genome shotgun (WGS) entry which is preliminary data.</text>
</comment>
<name>A0A0J1BJS9_RHOIS</name>
<dbReference type="STRING" id="595434.RISK_001125"/>